<dbReference type="AlphaFoldDB" id="A0A367U5W4"/>
<accession>A0A367U5W4</accession>
<dbReference type="Proteomes" id="UP000252419">
    <property type="component" value="Unassembled WGS sequence"/>
</dbReference>
<protein>
    <submittedName>
        <fullName evidence="1">Uncharacterized protein</fullName>
    </submittedName>
</protein>
<name>A0A367U5W4_9PROT</name>
<dbReference type="EMBL" id="JPWA01000050">
    <property type="protein sequence ID" value="RCK03696.1"/>
    <property type="molecule type" value="Genomic_DNA"/>
</dbReference>
<gene>
    <name evidence="1" type="ORF">TH5_23930</name>
</gene>
<organism evidence="1 2">
    <name type="scientific">Thalassospira xianhensis MCCC 1A02616</name>
    <dbReference type="NCBI Taxonomy" id="1177929"/>
    <lineage>
        <taxon>Bacteria</taxon>
        <taxon>Pseudomonadati</taxon>
        <taxon>Pseudomonadota</taxon>
        <taxon>Alphaproteobacteria</taxon>
        <taxon>Rhodospirillales</taxon>
        <taxon>Thalassospiraceae</taxon>
        <taxon>Thalassospira</taxon>
    </lineage>
</organism>
<reference evidence="1 2" key="1">
    <citation type="submission" date="2014-07" db="EMBL/GenBank/DDBJ databases">
        <title>Draft genome sequence of Thalassospira xianhensis P-4 (MCCC 1A02616).</title>
        <authorList>
            <person name="Lai Q."/>
            <person name="Shao Z."/>
        </authorList>
    </citation>
    <scope>NUCLEOTIDE SEQUENCE [LARGE SCALE GENOMIC DNA]</scope>
    <source>
        <strain evidence="1 2">MCCC 1A02616</strain>
    </source>
</reference>
<evidence type="ECO:0000313" key="2">
    <source>
        <dbReference type="Proteomes" id="UP000252419"/>
    </source>
</evidence>
<proteinExistence type="predicted"/>
<keyword evidence="2" id="KW-1185">Reference proteome</keyword>
<evidence type="ECO:0000313" key="1">
    <source>
        <dbReference type="EMBL" id="RCK03696.1"/>
    </source>
</evidence>
<sequence length="71" mass="8239">METQFCERLLMKNADREWETRHDKRGVPTVPKQVNMPASAPSLRQYELDQVQRVTALQSQQFLSPLSGLPR</sequence>
<comment type="caution">
    <text evidence="1">The sequence shown here is derived from an EMBL/GenBank/DDBJ whole genome shotgun (WGS) entry which is preliminary data.</text>
</comment>